<dbReference type="AlphaFoldDB" id="A0A5B6UDE7"/>
<dbReference type="Proteomes" id="UP000325315">
    <property type="component" value="Unassembled WGS sequence"/>
</dbReference>
<dbReference type="PANTHER" id="PTHR35489">
    <property type="entry name" value="TITAN9"/>
    <property type="match status" value="1"/>
</dbReference>
<feature type="compositionally biased region" description="Polar residues" evidence="2">
    <location>
        <begin position="235"/>
        <end position="254"/>
    </location>
</feature>
<sequence>MESLYAKLYDKYDKLKKRKLSEMDDIHRDQEEKFLNYVRVKKIEEMERNLFYFISMDCDHPLRDYHLMEAAEELIQHLKSENDKLNAEVNELRSEVVSLMSSKDKQCVEYQKLLIEESQKYCFFSSMHKALDKVVGIVIEFSLQGRLYVMMKGSGLSIGSGKGWTTSLGLEWDGLDELKGTDKESSKKLSVVQFDVRMGVFKLYKALSDEVTRLQNLHEEGRVKGGRRDIIPTVSPGSAQVAPQSVSGDSTQIMTRKRRRNSAAETEDSIVSPGSAKRKVATLSAFTEELPEKALSSEVLAHAQLPECCKGRTSANATDCGTCLFQALIECLVGMKISTVNQTEGLCILALHQSSGYSFSLTWINKTSGEEAELMYRVLSLGTFERVAPEWMRDVIMFSTNMCPIFFERLARVIKLHC</sequence>
<name>A0A5B6UDE7_9ROSI</name>
<feature type="domain" description="DUF7806" evidence="3">
    <location>
        <begin position="322"/>
        <end position="415"/>
    </location>
</feature>
<dbReference type="OrthoDB" id="759501at2759"/>
<dbReference type="EMBL" id="SMMG02000012">
    <property type="protein sequence ID" value="KAA3455368.1"/>
    <property type="molecule type" value="Genomic_DNA"/>
</dbReference>
<comment type="caution">
    <text evidence="4">The sequence shown here is derived from an EMBL/GenBank/DDBJ whole genome shotgun (WGS) entry which is preliminary data.</text>
</comment>
<proteinExistence type="predicted"/>
<evidence type="ECO:0000256" key="1">
    <source>
        <dbReference type="SAM" id="Coils"/>
    </source>
</evidence>
<organism evidence="4 5">
    <name type="scientific">Gossypium australe</name>
    <dbReference type="NCBI Taxonomy" id="47621"/>
    <lineage>
        <taxon>Eukaryota</taxon>
        <taxon>Viridiplantae</taxon>
        <taxon>Streptophyta</taxon>
        <taxon>Embryophyta</taxon>
        <taxon>Tracheophyta</taxon>
        <taxon>Spermatophyta</taxon>
        <taxon>Magnoliopsida</taxon>
        <taxon>eudicotyledons</taxon>
        <taxon>Gunneridae</taxon>
        <taxon>Pentapetalae</taxon>
        <taxon>rosids</taxon>
        <taxon>malvids</taxon>
        <taxon>Malvales</taxon>
        <taxon>Malvaceae</taxon>
        <taxon>Malvoideae</taxon>
        <taxon>Gossypium</taxon>
    </lineage>
</organism>
<reference evidence="5" key="1">
    <citation type="journal article" date="2019" name="Plant Biotechnol. J.">
        <title>Genome sequencing of the Australian wild diploid species Gossypium australe highlights disease resistance and delayed gland morphogenesis.</title>
        <authorList>
            <person name="Cai Y."/>
            <person name="Cai X."/>
            <person name="Wang Q."/>
            <person name="Wang P."/>
            <person name="Zhang Y."/>
            <person name="Cai C."/>
            <person name="Xu Y."/>
            <person name="Wang K."/>
            <person name="Zhou Z."/>
            <person name="Wang C."/>
            <person name="Geng S."/>
            <person name="Li B."/>
            <person name="Dong Q."/>
            <person name="Hou Y."/>
            <person name="Wang H."/>
            <person name="Ai P."/>
            <person name="Liu Z."/>
            <person name="Yi F."/>
            <person name="Sun M."/>
            <person name="An G."/>
            <person name="Cheng J."/>
            <person name="Zhang Y."/>
            <person name="Shi Q."/>
            <person name="Xie Y."/>
            <person name="Shi X."/>
            <person name="Chang Y."/>
            <person name="Huang F."/>
            <person name="Chen Y."/>
            <person name="Hong S."/>
            <person name="Mi L."/>
            <person name="Sun Q."/>
            <person name="Zhang L."/>
            <person name="Zhou B."/>
            <person name="Peng R."/>
            <person name="Zhang X."/>
            <person name="Liu F."/>
        </authorList>
    </citation>
    <scope>NUCLEOTIDE SEQUENCE [LARGE SCALE GENOMIC DNA]</scope>
    <source>
        <strain evidence="5">cv. PA1801</strain>
    </source>
</reference>
<keyword evidence="5" id="KW-1185">Reference proteome</keyword>
<gene>
    <name evidence="4" type="ORF">EPI10_018411</name>
</gene>
<evidence type="ECO:0000256" key="2">
    <source>
        <dbReference type="SAM" id="MobiDB-lite"/>
    </source>
</evidence>
<evidence type="ECO:0000313" key="4">
    <source>
        <dbReference type="EMBL" id="KAA3455368.1"/>
    </source>
</evidence>
<keyword evidence="1" id="KW-0175">Coiled coil</keyword>
<dbReference type="PANTHER" id="PTHR35489:SF2">
    <property type="entry name" value="TITAN9"/>
    <property type="match status" value="1"/>
</dbReference>
<feature type="coiled-coil region" evidence="1">
    <location>
        <begin position="68"/>
        <end position="102"/>
    </location>
</feature>
<feature type="region of interest" description="Disordered" evidence="2">
    <location>
        <begin position="227"/>
        <end position="273"/>
    </location>
</feature>
<dbReference type="GO" id="GO:0003006">
    <property type="term" value="P:developmental process involved in reproduction"/>
    <property type="evidence" value="ECO:0007669"/>
    <property type="project" value="TreeGrafter"/>
</dbReference>
<protein>
    <submittedName>
        <fullName evidence="4">ArgH</fullName>
    </submittedName>
</protein>
<accession>A0A5B6UDE7</accession>
<dbReference type="InterPro" id="IPR056708">
    <property type="entry name" value="DUF7806"/>
</dbReference>
<evidence type="ECO:0000259" key="3">
    <source>
        <dbReference type="Pfam" id="PF25091"/>
    </source>
</evidence>
<evidence type="ECO:0000313" key="5">
    <source>
        <dbReference type="Proteomes" id="UP000325315"/>
    </source>
</evidence>
<dbReference type="Pfam" id="PF25091">
    <property type="entry name" value="DUF7806"/>
    <property type="match status" value="1"/>
</dbReference>